<dbReference type="GO" id="GO:0008168">
    <property type="term" value="F:methyltransferase activity"/>
    <property type="evidence" value="ECO:0007669"/>
    <property type="project" value="UniProtKB-KW"/>
</dbReference>
<dbReference type="InterPro" id="IPR007072">
    <property type="entry name" value="RNMT_CmcI"/>
</dbReference>
<evidence type="ECO:0000313" key="3">
    <source>
        <dbReference type="EMBL" id="GFH16225.1"/>
    </source>
</evidence>
<dbReference type="AlphaFoldDB" id="A0A699Z3Q9"/>
<reference evidence="3 4" key="1">
    <citation type="submission" date="2020-02" db="EMBL/GenBank/DDBJ databases">
        <title>Draft genome sequence of Haematococcus lacustris strain NIES-144.</title>
        <authorList>
            <person name="Morimoto D."/>
            <person name="Nakagawa S."/>
            <person name="Yoshida T."/>
            <person name="Sawayama S."/>
        </authorList>
    </citation>
    <scope>NUCLEOTIDE SEQUENCE [LARGE SCALE GENOMIC DNA]</scope>
    <source>
        <strain evidence="3 4">NIES-144</strain>
    </source>
</reference>
<feature type="non-terminal residue" evidence="3">
    <location>
        <position position="351"/>
    </location>
</feature>
<keyword evidence="2" id="KW-0808">Transferase</keyword>
<dbReference type="Proteomes" id="UP000485058">
    <property type="component" value="Unassembled WGS sequence"/>
</dbReference>
<sequence>MMLQQRMGQPQWQTYRTQRPEHDTVLELFDILYERTAAFTKQHFMNPPDMYAIADIIYTQKPDLIIETGEACLQGPQGTANGGSSLTWAGIMELADCPDTSRVFTCWRLAESSLISQAPTEFAGVLHCCDWWSACSESRGPTSFPCVPFSLGPLNTWPVHVCVAQLMSSRQFHCSQDCLLFPGLLAGWGGRARQDPMEHKLWKKRVTFIQGMSTAPEVVAQMRRAAAAATRVLVLLDSDHSSKNVQARLTSEKEKDEEGHRGRWGEGGVLAQTLSVAQVAASCVLANPWQHMVACCLSVHWPQEELDAFCLLVTPGSYCVVQDTKMSRWGNDGPLPAVKRFLCGTGSGHFI</sequence>
<protein>
    <submittedName>
        <fullName evidence="3">Uncharacterized protein</fullName>
    </submittedName>
</protein>
<evidence type="ECO:0000256" key="1">
    <source>
        <dbReference type="ARBA" id="ARBA00022603"/>
    </source>
</evidence>
<organism evidence="3 4">
    <name type="scientific">Haematococcus lacustris</name>
    <name type="common">Green alga</name>
    <name type="synonym">Haematococcus pluvialis</name>
    <dbReference type="NCBI Taxonomy" id="44745"/>
    <lineage>
        <taxon>Eukaryota</taxon>
        <taxon>Viridiplantae</taxon>
        <taxon>Chlorophyta</taxon>
        <taxon>core chlorophytes</taxon>
        <taxon>Chlorophyceae</taxon>
        <taxon>CS clade</taxon>
        <taxon>Chlamydomonadales</taxon>
        <taxon>Haematococcaceae</taxon>
        <taxon>Haematococcus</taxon>
    </lineage>
</organism>
<dbReference type="EMBL" id="BLLF01000964">
    <property type="protein sequence ID" value="GFH16225.1"/>
    <property type="molecule type" value="Genomic_DNA"/>
</dbReference>
<gene>
    <name evidence="3" type="ORF">HaLaN_12606</name>
</gene>
<feature type="non-terminal residue" evidence="3">
    <location>
        <position position="1"/>
    </location>
</feature>
<dbReference type="PANTHER" id="PTHR40048:SF1">
    <property type="entry name" value="RHAMNOSYL O-METHYLTRANSFERASE"/>
    <property type="match status" value="1"/>
</dbReference>
<dbReference type="GO" id="GO:0032259">
    <property type="term" value="P:methylation"/>
    <property type="evidence" value="ECO:0007669"/>
    <property type="project" value="UniProtKB-KW"/>
</dbReference>
<dbReference type="Pfam" id="PF04989">
    <property type="entry name" value="RMNT_CmcI"/>
    <property type="match status" value="1"/>
</dbReference>
<keyword evidence="1" id="KW-0489">Methyltransferase</keyword>
<dbReference type="PANTHER" id="PTHR40048">
    <property type="entry name" value="RHAMNOSYL O-METHYLTRANSFERASE"/>
    <property type="match status" value="1"/>
</dbReference>
<comment type="caution">
    <text evidence="3">The sequence shown here is derived from an EMBL/GenBank/DDBJ whole genome shotgun (WGS) entry which is preliminary data.</text>
</comment>
<name>A0A699Z3Q9_HAELA</name>
<dbReference type="GO" id="GO:0008610">
    <property type="term" value="P:lipid biosynthetic process"/>
    <property type="evidence" value="ECO:0007669"/>
    <property type="project" value="InterPro"/>
</dbReference>
<evidence type="ECO:0000256" key="2">
    <source>
        <dbReference type="ARBA" id="ARBA00022679"/>
    </source>
</evidence>
<keyword evidence="4" id="KW-1185">Reference proteome</keyword>
<evidence type="ECO:0000313" key="4">
    <source>
        <dbReference type="Proteomes" id="UP000485058"/>
    </source>
</evidence>
<proteinExistence type="predicted"/>
<accession>A0A699Z3Q9</accession>
<dbReference type="GO" id="GO:0005886">
    <property type="term" value="C:plasma membrane"/>
    <property type="evidence" value="ECO:0007669"/>
    <property type="project" value="TreeGrafter"/>
</dbReference>